<sequence length="92" mass="9787">MELTAVDMARFFKGIRGKNNCGLRPIRSKGGDTIDGQVAAIVSPVGDHSPVTDQGIDGTHKTVSVITCNSCLQDFGMEHFIAVYCSVAGMEL</sequence>
<gene>
    <name evidence="1" type="ORF">CGI_10025082</name>
</gene>
<protein>
    <submittedName>
        <fullName evidence="1">Uncharacterized protein</fullName>
    </submittedName>
</protein>
<organism evidence="1">
    <name type="scientific">Magallana gigas</name>
    <name type="common">Pacific oyster</name>
    <name type="synonym">Crassostrea gigas</name>
    <dbReference type="NCBI Taxonomy" id="29159"/>
    <lineage>
        <taxon>Eukaryota</taxon>
        <taxon>Metazoa</taxon>
        <taxon>Spiralia</taxon>
        <taxon>Lophotrochozoa</taxon>
        <taxon>Mollusca</taxon>
        <taxon>Bivalvia</taxon>
        <taxon>Autobranchia</taxon>
        <taxon>Pteriomorphia</taxon>
        <taxon>Ostreida</taxon>
        <taxon>Ostreoidea</taxon>
        <taxon>Ostreidae</taxon>
        <taxon>Magallana</taxon>
    </lineage>
</organism>
<proteinExistence type="predicted"/>
<accession>K1QRT3</accession>
<dbReference type="InParanoid" id="K1QRT3"/>
<dbReference type="AlphaFoldDB" id="K1QRT3"/>
<dbReference type="HOGENOM" id="CLU_2415430_0_0_1"/>
<evidence type="ECO:0000313" key="1">
    <source>
        <dbReference type="EMBL" id="EKC39632.1"/>
    </source>
</evidence>
<dbReference type="EMBL" id="JH816450">
    <property type="protein sequence ID" value="EKC39632.1"/>
    <property type="molecule type" value="Genomic_DNA"/>
</dbReference>
<name>K1QRT3_MAGGI</name>
<reference evidence="1" key="1">
    <citation type="journal article" date="2012" name="Nature">
        <title>The oyster genome reveals stress adaptation and complexity of shell formation.</title>
        <authorList>
            <person name="Zhang G."/>
            <person name="Fang X."/>
            <person name="Guo X."/>
            <person name="Li L."/>
            <person name="Luo R."/>
            <person name="Xu F."/>
            <person name="Yang P."/>
            <person name="Zhang L."/>
            <person name="Wang X."/>
            <person name="Qi H."/>
            <person name="Xiong Z."/>
            <person name="Que H."/>
            <person name="Xie Y."/>
            <person name="Holland P.W."/>
            <person name="Paps J."/>
            <person name="Zhu Y."/>
            <person name="Wu F."/>
            <person name="Chen Y."/>
            <person name="Wang J."/>
            <person name="Peng C."/>
            <person name="Meng J."/>
            <person name="Yang L."/>
            <person name="Liu J."/>
            <person name="Wen B."/>
            <person name="Zhang N."/>
            <person name="Huang Z."/>
            <person name="Zhu Q."/>
            <person name="Feng Y."/>
            <person name="Mount A."/>
            <person name="Hedgecock D."/>
            <person name="Xu Z."/>
            <person name="Liu Y."/>
            <person name="Domazet-Loso T."/>
            <person name="Du Y."/>
            <person name="Sun X."/>
            <person name="Zhang S."/>
            <person name="Liu B."/>
            <person name="Cheng P."/>
            <person name="Jiang X."/>
            <person name="Li J."/>
            <person name="Fan D."/>
            <person name="Wang W."/>
            <person name="Fu W."/>
            <person name="Wang T."/>
            <person name="Wang B."/>
            <person name="Zhang J."/>
            <person name="Peng Z."/>
            <person name="Li Y."/>
            <person name="Li N."/>
            <person name="Wang J."/>
            <person name="Chen M."/>
            <person name="He Y."/>
            <person name="Tan F."/>
            <person name="Song X."/>
            <person name="Zheng Q."/>
            <person name="Huang R."/>
            <person name="Yang H."/>
            <person name="Du X."/>
            <person name="Chen L."/>
            <person name="Yang M."/>
            <person name="Gaffney P.M."/>
            <person name="Wang S."/>
            <person name="Luo L."/>
            <person name="She Z."/>
            <person name="Ming Y."/>
            <person name="Huang W."/>
            <person name="Zhang S."/>
            <person name="Huang B."/>
            <person name="Zhang Y."/>
            <person name="Qu T."/>
            <person name="Ni P."/>
            <person name="Miao G."/>
            <person name="Wang J."/>
            <person name="Wang Q."/>
            <person name="Steinberg C.E."/>
            <person name="Wang H."/>
            <person name="Li N."/>
            <person name="Qian L."/>
            <person name="Zhang G."/>
            <person name="Li Y."/>
            <person name="Yang H."/>
            <person name="Liu X."/>
            <person name="Wang J."/>
            <person name="Yin Y."/>
            <person name="Wang J."/>
        </authorList>
    </citation>
    <scope>NUCLEOTIDE SEQUENCE [LARGE SCALE GENOMIC DNA]</scope>
    <source>
        <strain evidence="1">05x7-T-G4-1.051#20</strain>
    </source>
</reference>